<dbReference type="Pfam" id="PF00464">
    <property type="entry name" value="SHMT"/>
    <property type="match status" value="1"/>
</dbReference>
<dbReference type="GO" id="GO:0019264">
    <property type="term" value="P:glycine biosynthetic process from serine"/>
    <property type="evidence" value="ECO:0007669"/>
    <property type="project" value="InterPro"/>
</dbReference>
<comment type="cofactor">
    <cofactor evidence="1 3">
        <name>pyridoxal 5'-phosphate</name>
        <dbReference type="ChEBI" id="CHEBI:597326"/>
    </cofactor>
</comment>
<dbReference type="CDD" id="cd00378">
    <property type="entry name" value="SHMT"/>
    <property type="match status" value="1"/>
</dbReference>
<dbReference type="AlphaFoldDB" id="A0A2R6AZC1"/>
<dbReference type="GO" id="GO:0035999">
    <property type="term" value="P:tetrahydrofolate interconversion"/>
    <property type="evidence" value="ECO:0007669"/>
    <property type="project" value="InterPro"/>
</dbReference>
<evidence type="ECO:0000256" key="1">
    <source>
        <dbReference type="ARBA" id="ARBA00001933"/>
    </source>
</evidence>
<dbReference type="Proteomes" id="UP000240490">
    <property type="component" value="Unassembled WGS sequence"/>
</dbReference>
<dbReference type="InterPro" id="IPR049943">
    <property type="entry name" value="Ser_HO-MeTrfase-like"/>
</dbReference>
<dbReference type="Gene3D" id="3.90.1150.10">
    <property type="entry name" value="Aspartate Aminotransferase, domain 1"/>
    <property type="match status" value="1"/>
</dbReference>
<feature type="modified residue" description="N6-(pyridoxal phosphate)lysine" evidence="3">
    <location>
        <position position="235"/>
    </location>
</feature>
<evidence type="ECO:0000256" key="2">
    <source>
        <dbReference type="ARBA" id="ARBA00022898"/>
    </source>
</evidence>
<dbReference type="InterPro" id="IPR015421">
    <property type="entry name" value="PyrdxlP-dep_Trfase_major"/>
</dbReference>
<name>A0A2R6AZC1_9ARCH</name>
<feature type="domain" description="Serine hydroxymethyltransferase-like" evidence="4">
    <location>
        <begin position="18"/>
        <end position="394"/>
    </location>
</feature>
<reference evidence="5 6" key="1">
    <citation type="submission" date="2017-04" db="EMBL/GenBank/DDBJ databases">
        <title>Novel microbial lineages endemic to geothermal iron-oxide mats fill important gaps in the evolutionary history of Archaea.</title>
        <authorList>
            <person name="Jay Z.J."/>
            <person name="Beam J.P."/>
            <person name="Dlakic M."/>
            <person name="Rusch D.B."/>
            <person name="Kozubal M.A."/>
            <person name="Inskeep W.P."/>
        </authorList>
    </citation>
    <scope>NUCLEOTIDE SEQUENCE [LARGE SCALE GENOMIC DNA]</scope>
    <source>
        <strain evidence="5">ECH_B_SAG-M15</strain>
    </source>
</reference>
<protein>
    <recommendedName>
        <fullName evidence="4">Serine hydroxymethyltransferase-like domain-containing protein</fullName>
    </recommendedName>
</protein>
<dbReference type="PANTHER" id="PTHR11680:SF35">
    <property type="entry name" value="SERINE HYDROXYMETHYLTRANSFERASE 1"/>
    <property type="match status" value="1"/>
</dbReference>
<dbReference type="InterPro" id="IPR001085">
    <property type="entry name" value="Ser_HO-MeTrfase"/>
</dbReference>
<evidence type="ECO:0000313" key="6">
    <source>
        <dbReference type="Proteomes" id="UP000240490"/>
    </source>
</evidence>
<evidence type="ECO:0000259" key="4">
    <source>
        <dbReference type="Pfam" id="PF00464"/>
    </source>
</evidence>
<dbReference type="PANTHER" id="PTHR11680">
    <property type="entry name" value="SERINE HYDROXYMETHYLTRANSFERASE"/>
    <property type="match status" value="1"/>
</dbReference>
<gene>
    <name evidence="5" type="ORF">B9Q08_02315</name>
</gene>
<proteinExistence type="predicted"/>
<dbReference type="GO" id="GO:0030170">
    <property type="term" value="F:pyridoxal phosphate binding"/>
    <property type="evidence" value="ECO:0007669"/>
    <property type="project" value="InterPro"/>
</dbReference>
<dbReference type="Gene3D" id="3.40.640.10">
    <property type="entry name" value="Type I PLP-dependent aspartate aminotransferase-like (Major domain)"/>
    <property type="match status" value="1"/>
</dbReference>
<dbReference type="PIRSF" id="PIRSF000412">
    <property type="entry name" value="SHMT"/>
    <property type="match status" value="1"/>
</dbReference>
<accession>A0A2R6AZC1</accession>
<comment type="caution">
    <text evidence="5">The sequence shown here is derived from an EMBL/GenBank/DDBJ whole genome shotgun (WGS) entry which is preliminary data.</text>
</comment>
<dbReference type="GO" id="GO:0005737">
    <property type="term" value="C:cytoplasm"/>
    <property type="evidence" value="ECO:0007669"/>
    <property type="project" value="TreeGrafter"/>
</dbReference>
<sequence length="431" mass="47682">MPNDGLRYVEEARRIVSEQNEWRGKKTLNLIASENVMSQGAASVYNSDFEHRYAEGEIGERYYEGTRYVDQVEALLDEALKKLFKCAYVNYKPISGAQANLAVFYAYAKPGDSVMSLDVPSGGHISYREFGAAGCRGLNVHDIPFNPSKLEVVLEELRNKVRQVRDKLRIVTLGGSLFLFPHPVREIATILREEAPDQDVVVHYDAAHVLGLIAGGVFQDPLREGANIISSSTHKTFPGPQGGLILAEGLTDKKISAIRKSIFPGLVSNHHLHRLPALLYTTAEMIAFGHQYALQTVRNAKRLAKALDELGFKVLGKEKGYTESHQVAFDASPIGGGTYVATRLAEANIIVNKNLLPGENSKNSKNPSGIRIGVQEITRYGMKEEEMERVAQMMSEVILSKTEPSRVAIEVEKLRAEFPHIGYTFDAIVQG</sequence>
<dbReference type="SUPFAM" id="SSF53383">
    <property type="entry name" value="PLP-dependent transferases"/>
    <property type="match status" value="1"/>
</dbReference>
<dbReference type="InterPro" id="IPR015422">
    <property type="entry name" value="PyrdxlP-dep_Trfase_small"/>
</dbReference>
<dbReference type="EMBL" id="NEXJ01000039">
    <property type="protein sequence ID" value="PSN91737.1"/>
    <property type="molecule type" value="Genomic_DNA"/>
</dbReference>
<evidence type="ECO:0000313" key="5">
    <source>
        <dbReference type="EMBL" id="PSN91737.1"/>
    </source>
</evidence>
<dbReference type="InterPro" id="IPR015424">
    <property type="entry name" value="PyrdxlP-dep_Trfase"/>
</dbReference>
<evidence type="ECO:0000256" key="3">
    <source>
        <dbReference type="PIRSR" id="PIRSR000412-50"/>
    </source>
</evidence>
<organism evidence="5 6">
    <name type="scientific">Candidatus Marsarchaeota G2 archaeon ECH_B_SAG-M15</name>
    <dbReference type="NCBI Taxonomy" id="1978162"/>
    <lineage>
        <taxon>Archaea</taxon>
        <taxon>Candidatus Marsarchaeota</taxon>
        <taxon>Candidatus Marsarchaeota group 2</taxon>
    </lineage>
</organism>
<dbReference type="GO" id="GO:0004372">
    <property type="term" value="F:glycine hydroxymethyltransferase activity"/>
    <property type="evidence" value="ECO:0007669"/>
    <property type="project" value="InterPro"/>
</dbReference>
<dbReference type="NCBIfam" id="NF000586">
    <property type="entry name" value="PRK00011.1"/>
    <property type="match status" value="1"/>
</dbReference>
<dbReference type="InterPro" id="IPR039429">
    <property type="entry name" value="SHMT-like_dom"/>
</dbReference>
<keyword evidence="2 3" id="KW-0663">Pyridoxal phosphate</keyword>